<evidence type="ECO:0000313" key="2">
    <source>
        <dbReference type="EMBL" id="CAA9317997.1"/>
    </source>
</evidence>
<feature type="non-terminal residue" evidence="2">
    <location>
        <position position="101"/>
    </location>
</feature>
<feature type="region of interest" description="Disordered" evidence="1">
    <location>
        <begin position="1"/>
        <end position="101"/>
    </location>
</feature>
<dbReference type="EMBL" id="CADCUE010000046">
    <property type="protein sequence ID" value="CAA9317997.1"/>
    <property type="molecule type" value="Genomic_DNA"/>
</dbReference>
<feature type="compositionally biased region" description="Basic residues" evidence="1">
    <location>
        <begin position="1"/>
        <end position="15"/>
    </location>
</feature>
<keyword evidence="2" id="KW-0346">Stress response</keyword>
<feature type="compositionally biased region" description="Basic residues" evidence="1">
    <location>
        <begin position="74"/>
        <end position="101"/>
    </location>
</feature>
<feature type="compositionally biased region" description="Basic residues" evidence="1">
    <location>
        <begin position="23"/>
        <end position="35"/>
    </location>
</feature>
<feature type="compositionally biased region" description="Basic residues" evidence="1">
    <location>
        <begin position="56"/>
        <end position="66"/>
    </location>
</feature>
<proteinExistence type="predicted"/>
<dbReference type="AlphaFoldDB" id="A0A6J4KZE3"/>
<sequence>DHRYQGRHQAARGPHRGPGERRREHHRLRPRHPGHRQGEAPGGHRPGRGPGPLRGRQPRSARRQGRRQGPLQQVRRHRGQVRRRGVPRALRPRRARRHRGL</sequence>
<name>A0A6J4KZE3_9ACTN</name>
<feature type="non-terminal residue" evidence="2">
    <location>
        <position position="1"/>
    </location>
</feature>
<evidence type="ECO:0000256" key="1">
    <source>
        <dbReference type="SAM" id="MobiDB-lite"/>
    </source>
</evidence>
<gene>
    <name evidence="2" type="ORF">AVDCRST_MAG16-602</name>
</gene>
<accession>A0A6J4KZE3</accession>
<reference evidence="2" key="1">
    <citation type="submission" date="2020-02" db="EMBL/GenBank/DDBJ databases">
        <authorList>
            <person name="Meier V. D."/>
        </authorList>
    </citation>
    <scope>NUCLEOTIDE SEQUENCE</scope>
    <source>
        <strain evidence="2">AVDCRST_MAG16</strain>
    </source>
</reference>
<protein>
    <submittedName>
        <fullName evidence="2">Heat shock protein 60 family co-chaperone GroES</fullName>
    </submittedName>
</protein>
<organism evidence="2">
    <name type="scientific">uncultured Frankineae bacterium</name>
    <dbReference type="NCBI Taxonomy" id="437475"/>
    <lineage>
        <taxon>Bacteria</taxon>
        <taxon>Bacillati</taxon>
        <taxon>Actinomycetota</taxon>
        <taxon>Actinomycetes</taxon>
        <taxon>Frankiales</taxon>
        <taxon>environmental samples</taxon>
    </lineage>
</organism>